<protein>
    <submittedName>
        <fullName evidence="2">Uncharacterized protein</fullName>
    </submittedName>
</protein>
<dbReference type="Proteomes" id="UP000230843">
    <property type="component" value="Unassembled WGS sequence"/>
</dbReference>
<keyword evidence="1" id="KW-0472">Membrane</keyword>
<evidence type="ECO:0000256" key="1">
    <source>
        <dbReference type="SAM" id="Phobius"/>
    </source>
</evidence>
<comment type="caution">
    <text evidence="2">The sequence shown here is derived from an EMBL/GenBank/DDBJ whole genome shotgun (WGS) entry which is preliminary data.</text>
</comment>
<organism evidence="2 3">
    <name type="scientific">Candidatus Magasanikbacteria bacterium CG_4_9_14_3_um_filter_32_9</name>
    <dbReference type="NCBI Taxonomy" id="1974644"/>
    <lineage>
        <taxon>Bacteria</taxon>
        <taxon>Candidatus Magasanikiibacteriota</taxon>
    </lineage>
</organism>
<accession>A0A2M7Z5Y9</accession>
<feature type="transmembrane region" description="Helical" evidence="1">
    <location>
        <begin position="39"/>
        <end position="59"/>
    </location>
</feature>
<keyword evidence="1" id="KW-0812">Transmembrane</keyword>
<evidence type="ECO:0000313" key="2">
    <source>
        <dbReference type="EMBL" id="PJA89529.1"/>
    </source>
</evidence>
<reference evidence="3" key="1">
    <citation type="submission" date="2017-09" db="EMBL/GenBank/DDBJ databases">
        <title>Depth-based differentiation of microbial function through sediment-hosted aquifers and enrichment of novel symbionts in the deep terrestrial subsurface.</title>
        <authorList>
            <person name="Probst A.J."/>
            <person name="Ladd B."/>
            <person name="Jarett J.K."/>
            <person name="Geller-Mcgrath D.E."/>
            <person name="Sieber C.M.K."/>
            <person name="Emerson J.B."/>
            <person name="Anantharaman K."/>
            <person name="Thomas B.C."/>
            <person name="Malmstrom R."/>
            <person name="Stieglmeier M."/>
            <person name="Klingl A."/>
            <person name="Woyke T."/>
            <person name="Ryan C.M."/>
            <person name="Banfield J.F."/>
        </authorList>
    </citation>
    <scope>NUCLEOTIDE SEQUENCE [LARGE SCALE GENOMIC DNA]</scope>
</reference>
<sequence>MKILRTRTFQWWEIGIIKLCLISFGIILGLYFFNFLISLLWFWWLLFIMSTIFFIVNFFREIE</sequence>
<keyword evidence="1" id="KW-1133">Transmembrane helix</keyword>
<proteinExistence type="predicted"/>
<dbReference type="AlphaFoldDB" id="A0A2M7Z5Y9"/>
<feature type="transmembrane region" description="Helical" evidence="1">
    <location>
        <begin position="12"/>
        <end position="33"/>
    </location>
</feature>
<name>A0A2M7Z5Y9_9BACT</name>
<dbReference type="EMBL" id="PFVJ01000082">
    <property type="protein sequence ID" value="PJA89529.1"/>
    <property type="molecule type" value="Genomic_DNA"/>
</dbReference>
<evidence type="ECO:0000313" key="3">
    <source>
        <dbReference type="Proteomes" id="UP000230843"/>
    </source>
</evidence>
<gene>
    <name evidence="2" type="ORF">CO137_03835</name>
</gene>